<dbReference type="CDD" id="cd01392">
    <property type="entry name" value="HTH_LacI"/>
    <property type="match status" value="1"/>
</dbReference>
<proteinExistence type="predicted"/>
<keyword evidence="2 6" id="KW-0238">DNA-binding</keyword>
<feature type="compositionally biased region" description="Low complexity" evidence="4">
    <location>
        <begin position="11"/>
        <end position="31"/>
    </location>
</feature>
<comment type="caution">
    <text evidence="6">The sequence shown here is derived from an EMBL/GenBank/DDBJ whole genome shotgun (WGS) entry which is preliminary data.</text>
</comment>
<dbReference type="EMBL" id="JAAFYZ010000017">
    <property type="protein sequence ID" value="MBS2546728.1"/>
    <property type="molecule type" value="Genomic_DNA"/>
</dbReference>
<accession>A0ABS5KL11</accession>
<dbReference type="PANTHER" id="PTHR30146">
    <property type="entry name" value="LACI-RELATED TRANSCRIPTIONAL REPRESSOR"/>
    <property type="match status" value="1"/>
</dbReference>
<dbReference type="SUPFAM" id="SSF47413">
    <property type="entry name" value="lambda repressor-like DNA-binding domains"/>
    <property type="match status" value="1"/>
</dbReference>
<dbReference type="Pfam" id="PF00356">
    <property type="entry name" value="LacI"/>
    <property type="match status" value="1"/>
</dbReference>
<evidence type="ECO:0000259" key="5">
    <source>
        <dbReference type="PROSITE" id="PS50932"/>
    </source>
</evidence>
<dbReference type="GO" id="GO:0003677">
    <property type="term" value="F:DNA binding"/>
    <property type="evidence" value="ECO:0007669"/>
    <property type="project" value="UniProtKB-KW"/>
</dbReference>
<reference evidence="6 7" key="1">
    <citation type="submission" date="2020-02" db="EMBL/GenBank/DDBJ databases">
        <title>Acidophilic actinobacteria isolated from forest soil.</title>
        <authorList>
            <person name="Golinska P."/>
        </authorList>
    </citation>
    <scope>NUCLEOTIDE SEQUENCE [LARGE SCALE GENOMIC DNA]</scope>
    <source>
        <strain evidence="6 7">NL8</strain>
    </source>
</reference>
<keyword evidence="7" id="KW-1185">Reference proteome</keyword>
<dbReference type="Gene3D" id="1.10.260.40">
    <property type="entry name" value="lambda repressor-like DNA-binding domains"/>
    <property type="match status" value="1"/>
</dbReference>
<organism evidence="6 7">
    <name type="scientific">Catenulispora pinistramenti</name>
    <dbReference type="NCBI Taxonomy" id="2705254"/>
    <lineage>
        <taxon>Bacteria</taxon>
        <taxon>Bacillati</taxon>
        <taxon>Actinomycetota</taxon>
        <taxon>Actinomycetes</taxon>
        <taxon>Catenulisporales</taxon>
        <taxon>Catenulisporaceae</taxon>
        <taxon>Catenulispora</taxon>
    </lineage>
</organism>
<evidence type="ECO:0000256" key="3">
    <source>
        <dbReference type="ARBA" id="ARBA00023163"/>
    </source>
</evidence>
<protein>
    <submittedName>
        <fullName evidence="6">LacI family DNA-binding transcriptional regulator</fullName>
    </submittedName>
</protein>
<dbReference type="InterPro" id="IPR000843">
    <property type="entry name" value="HTH_LacI"/>
</dbReference>
<evidence type="ECO:0000256" key="4">
    <source>
        <dbReference type="SAM" id="MobiDB-lite"/>
    </source>
</evidence>
<evidence type="ECO:0000256" key="2">
    <source>
        <dbReference type="ARBA" id="ARBA00023125"/>
    </source>
</evidence>
<dbReference type="SUPFAM" id="SSF53822">
    <property type="entry name" value="Periplasmic binding protein-like I"/>
    <property type="match status" value="1"/>
</dbReference>
<dbReference type="SMART" id="SM00354">
    <property type="entry name" value="HTH_LACI"/>
    <property type="match status" value="1"/>
</dbReference>
<feature type="domain" description="HTH lacI-type" evidence="5">
    <location>
        <begin position="31"/>
        <end position="85"/>
    </location>
</feature>
<dbReference type="CDD" id="cd06267">
    <property type="entry name" value="PBP1_LacI_sugar_binding-like"/>
    <property type="match status" value="1"/>
</dbReference>
<dbReference type="InterPro" id="IPR046335">
    <property type="entry name" value="LacI/GalR-like_sensor"/>
</dbReference>
<dbReference type="Proteomes" id="UP000730482">
    <property type="component" value="Unassembled WGS sequence"/>
</dbReference>
<dbReference type="InterPro" id="IPR010982">
    <property type="entry name" value="Lambda_DNA-bd_dom_sf"/>
</dbReference>
<dbReference type="InterPro" id="IPR028082">
    <property type="entry name" value="Peripla_BP_I"/>
</dbReference>
<sequence length="359" mass="37768">MTGKDGGIPKAVAPGPEAVVPGPEPASASAPTLETVAAEAGVSRATVSRVVNGSPKVSDEVRAVVQAAVARLGYVPNRAARSLVTRRTGSVALVVSEAEMKVFTDPLLAAMVRSMGVALSARDVQLVLMMVRADNERQRLTGYLLGGHVDGVFLMSLHEGDPLPRILHDSGVPVVQMARPLGDVKLPYVDVDNVHGARLAVRHLVAIGRQRIATIAGPPDMVAGVDRLDGFREELLGARMADHRVAFGDFSQSSGEQAMLALLADHPDLDAVFCASDLMAAGALRALRRHERRVPEDVAVVGYDDLDVALLTEPPLSTVSQPVEAMAATMVDMLLAQVAGRPLPSPAILPTRLVLRASG</sequence>
<dbReference type="Gene3D" id="3.40.50.2300">
    <property type="match status" value="2"/>
</dbReference>
<evidence type="ECO:0000313" key="7">
    <source>
        <dbReference type="Proteomes" id="UP000730482"/>
    </source>
</evidence>
<name>A0ABS5KL11_9ACTN</name>
<dbReference type="PANTHER" id="PTHR30146:SF109">
    <property type="entry name" value="HTH-TYPE TRANSCRIPTIONAL REGULATOR GALS"/>
    <property type="match status" value="1"/>
</dbReference>
<keyword evidence="3" id="KW-0804">Transcription</keyword>
<evidence type="ECO:0000313" key="6">
    <source>
        <dbReference type="EMBL" id="MBS2546728.1"/>
    </source>
</evidence>
<keyword evidence="1" id="KW-0805">Transcription regulation</keyword>
<feature type="region of interest" description="Disordered" evidence="4">
    <location>
        <begin position="1"/>
        <end position="32"/>
    </location>
</feature>
<dbReference type="PROSITE" id="PS50932">
    <property type="entry name" value="HTH_LACI_2"/>
    <property type="match status" value="1"/>
</dbReference>
<gene>
    <name evidence="6" type="ORF">KGQ19_07595</name>
</gene>
<evidence type="ECO:0000256" key="1">
    <source>
        <dbReference type="ARBA" id="ARBA00023015"/>
    </source>
</evidence>
<dbReference type="Pfam" id="PF13377">
    <property type="entry name" value="Peripla_BP_3"/>
    <property type="match status" value="1"/>
</dbReference>
<dbReference type="RefSeq" id="WP_212008373.1">
    <property type="nucleotide sequence ID" value="NZ_JAAFYZ010000017.1"/>
</dbReference>